<reference evidence="2" key="1">
    <citation type="submission" date="2023-07" db="EMBL/GenBank/DDBJ databases">
        <authorList>
            <person name="Kim M.K."/>
        </authorList>
    </citation>
    <scope>NUCLEOTIDE SEQUENCE</scope>
    <source>
        <strain evidence="2">ASUV-10-1</strain>
    </source>
</reference>
<dbReference type="InterPro" id="IPR009078">
    <property type="entry name" value="Ferritin-like_SF"/>
</dbReference>
<dbReference type="Gene3D" id="1.20.1260.10">
    <property type="match status" value="1"/>
</dbReference>
<dbReference type="PANTHER" id="PTHR34400:SF4">
    <property type="entry name" value="MEMBRANE PROTEIN"/>
    <property type="match status" value="1"/>
</dbReference>
<organism evidence="2 3">
    <name type="scientific">Hymenobacter aranciens</name>
    <dbReference type="NCBI Taxonomy" id="3063996"/>
    <lineage>
        <taxon>Bacteria</taxon>
        <taxon>Pseudomonadati</taxon>
        <taxon>Bacteroidota</taxon>
        <taxon>Cytophagia</taxon>
        <taxon>Cytophagales</taxon>
        <taxon>Hymenobacteraceae</taxon>
        <taxon>Hymenobacter</taxon>
    </lineage>
</organism>
<comment type="caution">
    <text evidence="2">The sequence shown here is derived from an EMBL/GenBank/DDBJ whole genome shotgun (WGS) entry which is preliminary data.</text>
</comment>
<dbReference type="InterPro" id="IPR012347">
    <property type="entry name" value="Ferritin-like"/>
</dbReference>
<dbReference type="CDD" id="cd00657">
    <property type="entry name" value="Ferritin_like"/>
    <property type="match status" value="1"/>
</dbReference>
<dbReference type="RefSeq" id="WP_305006075.1">
    <property type="nucleotide sequence ID" value="NZ_JAUQSY010000005.1"/>
</dbReference>
<dbReference type="SUPFAM" id="SSF47240">
    <property type="entry name" value="Ferritin-like"/>
    <property type="match status" value="1"/>
</dbReference>
<dbReference type="Proteomes" id="UP001176429">
    <property type="component" value="Unassembled WGS sequence"/>
</dbReference>
<dbReference type="InterPro" id="IPR026820">
    <property type="entry name" value="VioB/RebD_dom"/>
</dbReference>
<name>A0ABT9B910_9BACT</name>
<sequence length="348" mass="38133">MLLLKTSVATGLDTLAGMHQALQSAIKLEHSTIPPYLYALYSLKPGYNEEIRQLIHSIVSEEMLHMSLACNILNAIGGQPNIDSPGFIPTYPGPLPGTVEHGLIVPLKPFSLELLSSVFMVIEEPENPLHFPQQRLMSGEVPETRTIGQFYDAIKQALLAHGKDWFTGNPDLQVSSWGIPAVTDLTSALAAIDLIVEQGEGTKDSPLDPEDEPAHYYRFAEIYYGHQLRPNPNVQPDTPPNQKYIYDGPVIPFDPAGVWPALTNPRLQDYAPGSIPLYACQNFSYTYTGVLKALHKTFNGQPDYLRTAIGLMESLKAQAQIIMATPAALGVSANAGPTFEYLPVLPVQ</sequence>
<evidence type="ECO:0000313" key="3">
    <source>
        <dbReference type="Proteomes" id="UP001176429"/>
    </source>
</evidence>
<feature type="domain" description="Iminophenyl-pyruvate dimer synthase" evidence="1">
    <location>
        <begin position="22"/>
        <end position="223"/>
    </location>
</feature>
<protein>
    <submittedName>
        <fullName evidence="2">Ferritin-like protein</fullName>
    </submittedName>
</protein>
<dbReference type="PANTHER" id="PTHR34400">
    <property type="match status" value="1"/>
</dbReference>
<accession>A0ABT9B910</accession>
<dbReference type="Pfam" id="PF12902">
    <property type="entry name" value="Ferritin-like"/>
    <property type="match status" value="1"/>
</dbReference>
<evidence type="ECO:0000313" key="2">
    <source>
        <dbReference type="EMBL" id="MDO7874759.1"/>
    </source>
</evidence>
<evidence type="ECO:0000259" key="1">
    <source>
        <dbReference type="Pfam" id="PF12902"/>
    </source>
</evidence>
<dbReference type="EMBL" id="JAUQSY010000005">
    <property type="protein sequence ID" value="MDO7874759.1"/>
    <property type="molecule type" value="Genomic_DNA"/>
</dbReference>
<gene>
    <name evidence="2" type="ORF">Q5H93_08445</name>
</gene>
<proteinExistence type="predicted"/>
<keyword evidence="3" id="KW-1185">Reference proteome</keyword>